<gene>
    <name evidence="2" type="ORF">JBS370_LOCUS33585</name>
</gene>
<name>A0A819XKW6_9BILA</name>
<feature type="transmembrane region" description="Helical" evidence="1">
    <location>
        <begin position="21"/>
        <end position="41"/>
    </location>
</feature>
<comment type="caution">
    <text evidence="2">The sequence shown here is derived from an EMBL/GenBank/DDBJ whole genome shotgun (WGS) entry which is preliminary data.</text>
</comment>
<organism evidence="2 3">
    <name type="scientific">Rotaria sordida</name>
    <dbReference type="NCBI Taxonomy" id="392033"/>
    <lineage>
        <taxon>Eukaryota</taxon>
        <taxon>Metazoa</taxon>
        <taxon>Spiralia</taxon>
        <taxon>Gnathifera</taxon>
        <taxon>Rotifera</taxon>
        <taxon>Eurotatoria</taxon>
        <taxon>Bdelloidea</taxon>
        <taxon>Philodinida</taxon>
        <taxon>Philodinidae</taxon>
        <taxon>Rotaria</taxon>
    </lineage>
</organism>
<evidence type="ECO:0000256" key="1">
    <source>
        <dbReference type="SAM" id="Phobius"/>
    </source>
</evidence>
<reference evidence="2" key="1">
    <citation type="submission" date="2021-02" db="EMBL/GenBank/DDBJ databases">
        <authorList>
            <person name="Nowell W R."/>
        </authorList>
    </citation>
    <scope>NUCLEOTIDE SEQUENCE</scope>
</reference>
<sequence>MIQNNTTKDETIGSNYDYSGAMTYIIVVLLWYSVGIIFMLGMQMKARSEIIEESARRRTKLVIRNLRDHTNTKEILEISYIPIDF</sequence>
<accession>A0A819XKW6</accession>
<proteinExistence type="predicted"/>
<protein>
    <submittedName>
        <fullName evidence="2">Uncharacterized protein</fullName>
    </submittedName>
</protein>
<dbReference type="EMBL" id="CAJOBD010009841">
    <property type="protein sequence ID" value="CAF4142854.1"/>
    <property type="molecule type" value="Genomic_DNA"/>
</dbReference>
<evidence type="ECO:0000313" key="2">
    <source>
        <dbReference type="EMBL" id="CAF4142854.1"/>
    </source>
</evidence>
<keyword evidence="1" id="KW-0472">Membrane</keyword>
<keyword evidence="1" id="KW-1133">Transmembrane helix</keyword>
<dbReference type="AlphaFoldDB" id="A0A819XKW6"/>
<evidence type="ECO:0000313" key="3">
    <source>
        <dbReference type="Proteomes" id="UP000663836"/>
    </source>
</evidence>
<keyword evidence="1" id="KW-0812">Transmembrane</keyword>
<dbReference type="Proteomes" id="UP000663836">
    <property type="component" value="Unassembled WGS sequence"/>
</dbReference>